<keyword evidence="4" id="KW-0175">Coiled coil</keyword>
<dbReference type="Pfam" id="PF13476">
    <property type="entry name" value="AAA_23"/>
    <property type="match status" value="1"/>
</dbReference>
<feature type="region of interest" description="Disordered" evidence="5">
    <location>
        <begin position="218"/>
        <end position="251"/>
    </location>
</feature>
<comment type="caution">
    <text evidence="7">The sequence shown here is derived from an EMBL/GenBank/DDBJ whole genome shotgun (WGS) entry which is preliminary data.</text>
</comment>
<evidence type="ECO:0000256" key="5">
    <source>
        <dbReference type="SAM" id="MobiDB-lite"/>
    </source>
</evidence>
<comment type="subunit">
    <text evidence="2">Heterodimer of SbcC and SbcD.</text>
</comment>
<dbReference type="PANTHER" id="PTHR32114">
    <property type="entry name" value="ABC TRANSPORTER ABCH.3"/>
    <property type="match status" value="1"/>
</dbReference>
<evidence type="ECO:0000256" key="2">
    <source>
        <dbReference type="ARBA" id="ARBA00011322"/>
    </source>
</evidence>
<sequence length="1019" mass="108466">MRLHRLVVTAFGPFSDRQEIDFAALADAGLFLIQGQTGAGKTSVLDAVCFALYGQVPGVRNSARGLRSDHAAPDLAPSVQMETTIRGRRLRVTRSPEWYRPKKRGEGLTKENAKVVLEEFEHGEWVALSTRVGEADDVIGGLLGMTAAQFCQVAMLPQGAFAGFLRADAKGRRELLERLFSAEIFTAVETWLADRRRDTGREADALRATAASIASRIAEAAGEPSPHESITPVPAPRSGDQGRAASRAEAEFTAQETLETVEALPAWARALAVEHADLLAVQQGLLADASDTATASRRALEEARDLAERQTRHAEALRRRDVLAERAEERARYAARLDAAARADRVVRLVREAGARERQAERAREHAASVRSRVGGLVPPDAAEDVLAKAERDRRDEIAALDGRRAVANRLREIASDRAGLAESRSRLEAEAKRLAAVLAELPGRLDRHRAAVERARLAAAEVAGVRATADELERRLAAAERRDHLAVLIEQADDAHRAAVDAAQDARDRHQDLQQARLSGMAAVLAADLEDGAPCRVCGSTEHPAPATSGTEIPDEDAVERAREAFEAAQQRRERAARQADALRGERDAKLEIAGEEPAADIAAERDAARARLAELSEVAAGADRLDADLRRIEAEGEQQRARNEQVAAALQAASARDGALADEHARHTADLAAACGDDPSLEARVDRLDREASALAAAVEALRAADHAARELAAAREAAANAAAEEGFTSPEAASAAYLDDEDQAPLRERIRWFEAAEAVVRDALADRALTDAASRPAPDLAALAEAVDRAEAERTAAASAVSRSGQRLARVTALGGELAAAVAAWRPAAEAHAVAERLAGLTSGKSPANRHAMSLSAYVLAARLERVVAAANERLGRMSGGRYVLRHTVDKAAGDRSKSGGGLGLRVVDAWTGSDRDPATLSGGESFITSLSLALGLADVVTAEAGGTEVNTLFVDEGFGTLDDETLDEVMAVLDALRDGGRAVGVVSHVAELRTRIPAQLRVAKNRTGSTVRVTV</sequence>
<dbReference type="SUPFAM" id="SSF52540">
    <property type="entry name" value="P-loop containing nucleoside triphosphate hydrolases"/>
    <property type="match status" value="1"/>
</dbReference>
<accession>A0ABV9U710</accession>
<evidence type="ECO:0000313" key="7">
    <source>
        <dbReference type="EMBL" id="MFC4911668.1"/>
    </source>
</evidence>
<evidence type="ECO:0000256" key="4">
    <source>
        <dbReference type="SAM" id="Coils"/>
    </source>
</evidence>
<dbReference type="Gene3D" id="3.40.50.300">
    <property type="entry name" value="P-loop containing nucleotide triphosphate hydrolases"/>
    <property type="match status" value="2"/>
</dbReference>
<name>A0ABV9U710_9ACTN</name>
<dbReference type="InterPro" id="IPR027417">
    <property type="entry name" value="P-loop_NTPase"/>
</dbReference>
<dbReference type="EMBL" id="JBHSIT010000010">
    <property type="protein sequence ID" value="MFC4911668.1"/>
    <property type="molecule type" value="Genomic_DNA"/>
</dbReference>
<keyword evidence="8" id="KW-1185">Reference proteome</keyword>
<evidence type="ECO:0000313" key="8">
    <source>
        <dbReference type="Proteomes" id="UP001595872"/>
    </source>
</evidence>
<dbReference type="Pfam" id="PF13558">
    <property type="entry name" value="SbcC_Walker_B"/>
    <property type="match status" value="1"/>
</dbReference>
<reference evidence="8" key="1">
    <citation type="journal article" date="2019" name="Int. J. Syst. Evol. Microbiol.">
        <title>The Global Catalogue of Microorganisms (GCM) 10K type strain sequencing project: providing services to taxonomists for standard genome sequencing and annotation.</title>
        <authorList>
            <consortium name="The Broad Institute Genomics Platform"/>
            <consortium name="The Broad Institute Genome Sequencing Center for Infectious Disease"/>
            <person name="Wu L."/>
            <person name="Ma J."/>
        </authorList>
    </citation>
    <scope>NUCLEOTIDE SEQUENCE [LARGE SCALE GENOMIC DNA]</scope>
    <source>
        <strain evidence="8">KLKA75</strain>
    </source>
</reference>
<feature type="coiled-coil region" evidence="4">
    <location>
        <begin position="456"/>
        <end position="483"/>
    </location>
</feature>
<proteinExistence type="inferred from homology"/>
<organism evidence="7 8">
    <name type="scientific">Actinomadura gamaensis</name>
    <dbReference type="NCBI Taxonomy" id="1763541"/>
    <lineage>
        <taxon>Bacteria</taxon>
        <taxon>Bacillati</taxon>
        <taxon>Actinomycetota</taxon>
        <taxon>Actinomycetes</taxon>
        <taxon>Streptosporangiales</taxon>
        <taxon>Thermomonosporaceae</taxon>
        <taxon>Actinomadura</taxon>
    </lineage>
</organism>
<dbReference type="Proteomes" id="UP001595872">
    <property type="component" value="Unassembled WGS sequence"/>
</dbReference>
<evidence type="ECO:0000256" key="1">
    <source>
        <dbReference type="ARBA" id="ARBA00006930"/>
    </source>
</evidence>
<feature type="coiled-coil region" evidence="4">
    <location>
        <begin position="560"/>
        <end position="644"/>
    </location>
</feature>
<feature type="coiled-coil region" evidence="4">
    <location>
        <begin position="687"/>
        <end position="727"/>
    </location>
</feature>
<dbReference type="InterPro" id="IPR038729">
    <property type="entry name" value="Rad50/SbcC_AAA"/>
</dbReference>
<dbReference type="PANTHER" id="PTHR32114:SF2">
    <property type="entry name" value="ABC TRANSPORTER ABCH.3"/>
    <property type="match status" value="1"/>
</dbReference>
<evidence type="ECO:0000256" key="3">
    <source>
        <dbReference type="ARBA" id="ARBA00013368"/>
    </source>
</evidence>
<dbReference type="RefSeq" id="WP_378260824.1">
    <property type="nucleotide sequence ID" value="NZ_JBHSIT010000010.1"/>
</dbReference>
<comment type="similarity">
    <text evidence="1">Belongs to the SMC family. SbcC subfamily.</text>
</comment>
<feature type="domain" description="Rad50/SbcC-type AAA" evidence="6">
    <location>
        <begin position="6"/>
        <end position="180"/>
    </location>
</feature>
<gene>
    <name evidence="7" type="ORF">ACFPCY_30490</name>
</gene>
<evidence type="ECO:0000259" key="6">
    <source>
        <dbReference type="Pfam" id="PF13476"/>
    </source>
</evidence>
<protein>
    <recommendedName>
        <fullName evidence="3">Nuclease SbcCD subunit C</fullName>
    </recommendedName>
</protein>